<dbReference type="Proteomes" id="UP000297245">
    <property type="component" value="Unassembled WGS sequence"/>
</dbReference>
<dbReference type="OrthoDB" id="3364132at2759"/>
<gene>
    <name evidence="1" type="ORF">K435DRAFT_603658</name>
</gene>
<feature type="non-terminal residue" evidence="1">
    <location>
        <position position="107"/>
    </location>
</feature>
<reference evidence="1 2" key="1">
    <citation type="journal article" date="2019" name="Nat. Ecol. Evol.">
        <title>Megaphylogeny resolves global patterns of mushroom evolution.</title>
        <authorList>
            <person name="Varga T."/>
            <person name="Krizsan K."/>
            <person name="Foldi C."/>
            <person name="Dima B."/>
            <person name="Sanchez-Garcia M."/>
            <person name="Sanchez-Ramirez S."/>
            <person name="Szollosi G.J."/>
            <person name="Szarkandi J.G."/>
            <person name="Papp V."/>
            <person name="Albert L."/>
            <person name="Andreopoulos W."/>
            <person name="Angelini C."/>
            <person name="Antonin V."/>
            <person name="Barry K.W."/>
            <person name="Bougher N.L."/>
            <person name="Buchanan P."/>
            <person name="Buyck B."/>
            <person name="Bense V."/>
            <person name="Catcheside P."/>
            <person name="Chovatia M."/>
            <person name="Cooper J."/>
            <person name="Damon W."/>
            <person name="Desjardin D."/>
            <person name="Finy P."/>
            <person name="Geml J."/>
            <person name="Haridas S."/>
            <person name="Hughes K."/>
            <person name="Justo A."/>
            <person name="Karasinski D."/>
            <person name="Kautmanova I."/>
            <person name="Kiss B."/>
            <person name="Kocsube S."/>
            <person name="Kotiranta H."/>
            <person name="LaButti K.M."/>
            <person name="Lechner B.E."/>
            <person name="Liimatainen K."/>
            <person name="Lipzen A."/>
            <person name="Lukacs Z."/>
            <person name="Mihaltcheva S."/>
            <person name="Morgado L.N."/>
            <person name="Niskanen T."/>
            <person name="Noordeloos M.E."/>
            <person name="Ohm R.A."/>
            <person name="Ortiz-Santana B."/>
            <person name="Ovrebo C."/>
            <person name="Racz N."/>
            <person name="Riley R."/>
            <person name="Savchenko A."/>
            <person name="Shiryaev A."/>
            <person name="Soop K."/>
            <person name="Spirin V."/>
            <person name="Szebenyi C."/>
            <person name="Tomsovsky M."/>
            <person name="Tulloss R.E."/>
            <person name="Uehling J."/>
            <person name="Grigoriev I.V."/>
            <person name="Vagvolgyi C."/>
            <person name="Papp T."/>
            <person name="Martin F.M."/>
            <person name="Miettinen O."/>
            <person name="Hibbett D.S."/>
            <person name="Nagy L.G."/>
        </authorList>
    </citation>
    <scope>NUCLEOTIDE SEQUENCE [LARGE SCALE GENOMIC DNA]</scope>
    <source>
        <strain evidence="1 2">CBS 962.96</strain>
    </source>
</reference>
<organism evidence="1 2">
    <name type="scientific">Dendrothele bispora (strain CBS 962.96)</name>
    <dbReference type="NCBI Taxonomy" id="1314807"/>
    <lineage>
        <taxon>Eukaryota</taxon>
        <taxon>Fungi</taxon>
        <taxon>Dikarya</taxon>
        <taxon>Basidiomycota</taxon>
        <taxon>Agaricomycotina</taxon>
        <taxon>Agaricomycetes</taxon>
        <taxon>Agaricomycetidae</taxon>
        <taxon>Agaricales</taxon>
        <taxon>Agaricales incertae sedis</taxon>
        <taxon>Dendrothele</taxon>
    </lineage>
</organism>
<proteinExistence type="predicted"/>
<evidence type="ECO:0000313" key="2">
    <source>
        <dbReference type="Proteomes" id="UP000297245"/>
    </source>
</evidence>
<dbReference type="AlphaFoldDB" id="A0A4S8MT67"/>
<accession>A0A4S8MT67</accession>
<name>A0A4S8MT67_DENBC</name>
<dbReference type="EMBL" id="ML179043">
    <property type="protein sequence ID" value="THV06357.1"/>
    <property type="molecule type" value="Genomic_DNA"/>
</dbReference>
<evidence type="ECO:0000313" key="1">
    <source>
        <dbReference type="EMBL" id="THV06357.1"/>
    </source>
</evidence>
<sequence>MPLFYEQFTAWISIDGCVADEYGVRVVNGDFPRVECWIPSVEGKTFTIHWTDSVRTTATDGIVRVNGKECGGKVLSPHKPELDACKVGWRISATEVRPFVFAKVGLT</sequence>
<keyword evidence="2" id="KW-1185">Reference proteome</keyword>
<protein>
    <submittedName>
        <fullName evidence="1">Uncharacterized protein</fullName>
    </submittedName>
</protein>